<dbReference type="Gene3D" id="3.40.350.10">
    <property type="entry name" value="Creatinase/prolidase N-terminal domain"/>
    <property type="match status" value="1"/>
</dbReference>
<dbReference type="AlphaFoldDB" id="A0A6J7GBF4"/>
<dbReference type="InterPro" id="IPR050659">
    <property type="entry name" value="Peptidase_M24B"/>
</dbReference>
<evidence type="ECO:0000259" key="2">
    <source>
        <dbReference type="Pfam" id="PF01321"/>
    </source>
</evidence>
<evidence type="ECO:0000313" key="3">
    <source>
        <dbReference type="EMBL" id="CAB4902375.1"/>
    </source>
</evidence>
<evidence type="ECO:0000259" key="1">
    <source>
        <dbReference type="Pfam" id="PF00557"/>
    </source>
</evidence>
<dbReference type="SUPFAM" id="SSF55920">
    <property type="entry name" value="Creatinase/aminopeptidase"/>
    <property type="match status" value="1"/>
</dbReference>
<dbReference type="PANTHER" id="PTHR46112">
    <property type="entry name" value="AMINOPEPTIDASE"/>
    <property type="match status" value="1"/>
</dbReference>
<reference evidence="3" key="1">
    <citation type="submission" date="2020-05" db="EMBL/GenBank/DDBJ databases">
        <authorList>
            <person name="Chiriac C."/>
            <person name="Salcher M."/>
            <person name="Ghai R."/>
            <person name="Kavagutti S V."/>
        </authorList>
    </citation>
    <scope>NUCLEOTIDE SEQUENCE</scope>
</reference>
<dbReference type="InterPro" id="IPR000587">
    <property type="entry name" value="Creatinase_N"/>
</dbReference>
<accession>A0A6J7GBF4</accession>
<dbReference type="Gene3D" id="3.90.230.10">
    <property type="entry name" value="Creatinase/methionine aminopeptidase superfamily"/>
    <property type="match status" value="1"/>
</dbReference>
<sequence>MQPQDIQLRLDRAQQGLRSRGLDALLVTPGPDLRYLVGYDAVPLERLTCLVIPAQGQIRMVVPRLEEPAARASHAGGADIEIHTWGELDDPFALTARLVGSVSRIAVDDRMWAEKVLNLRGAMHGVEQVAGGLVMRELRQRKGPDEIAHLLEAGAAIDRVHAQVPALLRVGRTEHEVARDIAELIIAEGHVSVDFVIVAAGPNGASPHHEASDRVLVAGEPIVIDIGGTMPSGYTSDETRMYCIGEPPADFATYYEVLFAAQAAAVAHVRPGVTCESIDAVAREVITDAGYGDYFVHRTGHGIGMETHEHPYIVAGNTLALEPGMAFSIEPGIYLPGRHGARIEDIIICGEEGAVVVNHRPRELVIA</sequence>
<dbReference type="InterPro" id="IPR029149">
    <property type="entry name" value="Creatin/AminoP/Spt16_N"/>
</dbReference>
<protein>
    <submittedName>
        <fullName evidence="3">Unannotated protein</fullName>
    </submittedName>
</protein>
<dbReference type="SUPFAM" id="SSF53092">
    <property type="entry name" value="Creatinase/prolidase N-terminal domain"/>
    <property type="match status" value="1"/>
</dbReference>
<organism evidence="3">
    <name type="scientific">freshwater metagenome</name>
    <dbReference type="NCBI Taxonomy" id="449393"/>
    <lineage>
        <taxon>unclassified sequences</taxon>
        <taxon>metagenomes</taxon>
        <taxon>ecological metagenomes</taxon>
    </lineage>
</organism>
<name>A0A6J7GBF4_9ZZZZ</name>
<proteinExistence type="predicted"/>
<feature type="domain" description="Creatinase N-terminal" evidence="2">
    <location>
        <begin position="9"/>
        <end position="139"/>
    </location>
</feature>
<dbReference type="Pfam" id="PF00557">
    <property type="entry name" value="Peptidase_M24"/>
    <property type="match status" value="1"/>
</dbReference>
<dbReference type="PANTHER" id="PTHR46112:SF3">
    <property type="entry name" value="AMINOPEPTIDASE YPDF"/>
    <property type="match status" value="1"/>
</dbReference>
<dbReference type="InterPro" id="IPR000994">
    <property type="entry name" value="Pept_M24"/>
</dbReference>
<dbReference type="Pfam" id="PF01321">
    <property type="entry name" value="Creatinase_N"/>
    <property type="match status" value="1"/>
</dbReference>
<dbReference type="InterPro" id="IPR036005">
    <property type="entry name" value="Creatinase/aminopeptidase-like"/>
</dbReference>
<gene>
    <name evidence="3" type="ORF">UFOPK3610_00206</name>
</gene>
<feature type="domain" description="Peptidase M24" evidence="1">
    <location>
        <begin position="150"/>
        <end position="349"/>
    </location>
</feature>
<dbReference type="EMBL" id="CAFBMR010000003">
    <property type="protein sequence ID" value="CAB4902375.1"/>
    <property type="molecule type" value="Genomic_DNA"/>
</dbReference>